<organism evidence="1 2">
    <name type="scientific">Achlya hypogyna</name>
    <name type="common">Oomycete</name>
    <name type="synonym">Protoachlya hypogyna</name>
    <dbReference type="NCBI Taxonomy" id="1202772"/>
    <lineage>
        <taxon>Eukaryota</taxon>
        <taxon>Sar</taxon>
        <taxon>Stramenopiles</taxon>
        <taxon>Oomycota</taxon>
        <taxon>Saprolegniomycetes</taxon>
        <taxon>Saprolegniales</taxon>
        <taxon>Achlyaceae</taxon>
        <taxon>Achlya</taxon>
    </lineage>
</organism>
<dbReference type="AlphaFoldDB" id="A0A1V9Y4N4"/>
<gene>
    <name evidence="1" type="ORF">ACHHYP_17318</name>
</gene>
<proteinExistence type="predicted"/>
<comment type="caution">
    <text evidence="1">The sequence shown here is derived from an EMBL/GenBank/DDBJ whole genome shotgun (WGS) entry which is preliminary data.</text>
</comment>
<dbReference type="EMBL" id="JNBR01002882">
    <property type="protein sequence ID" value="OQR80683.1"/>
    <property type="molecule type" value="Genomic_DNA"/>
</dbReference>
<sequence>MSYPAEKMLIANATHYFDKKAKARRAGSRRLTRDRVAECLGFAVSTVSTVMAHWRQHSDPTFTTPQRERGHRRRSPDESFVLEIRTLTRSLNEEQKPVTAKILVADLKDLHATNTRYRHAKTVNRDDSGNPILPEVYLDESYVNQNHVSSRSWLDVGRKRYAKEGKGNRYCIVGKYYRNWITAFYCFNRARNVQYEYSDRKAVLLALAKATKAPVQYATVRIAPYTRATNRNALAKSAANVAYRTWYIWAKLSNRTPYSTVNWPEIYLEESFCNLHHQFERWFFDLCKSAAFHMVPSSSIWMVRGIAKES</sequence>
<reference evidence="1 2" key="1">
    <citation type="journal article" date="2014" name="Genome Biol. Evol.">
        <title>The secreted proteins of Achlya hypogyna and Thraustotheca clavata identify the ancestral oomycete secretome and reveal gene acquisitions by horizontal gene transfer.</title>
        <authorList>
            <person name="Misner I."/>
            <person name="Blouin N."/>
            <person name="Leonard G."/>
            <person name="Richards T.A."/>
            <person name="Lane C.E."/>
        </authorList>
    </citation>
    <scope>NUCLEOTIDE SEQUENCE [LARGE SCALE GENOMIC DNA]</scope>
    <source>
        <strain evidence="1 2">ATCC 48635</strain>
    </source>
</reference>
<evidence type="ECO:0000313" key="2">
    <source>
        <dbReference type="Proteomes" id="UP000243579"/>
    </source>
</evidence>
<evidence type="ECO:0000313" key="1">
    <source>
        <dbReference type="EMBL" id="OQR80683.1"/>
    </source>
</evidence>
<dbReference type="Proteomes" id="UP000243579">
    <property type="component" value="Unassembled WGS sequence"/>
</dbReference>
<keyword evidence="2" id="KW-1185">Reference proteome</keyword>
<protein>
    <submittedName>
        <fullName evidence="1">Uncharacterized protein</fullName>
    </submittedName>
</protein>
<accession>A0A1V9Y4N4</accession>
<name>A0A1V9Y4N4_ACHHY</name>